<comment type="caution">
    <text evidence="2">The sequence shown here is derived from an EMBL/GenBank/DDBJ whole genome shotgun (WGS) entry which is preliminary data.</text>
</comment>
<evidence type="ECO:0000313" key="2">
    <source>
        <dbReference type="EMBL" id="RGN04579.1"/>
    </source>
</evidence>
<name>A0AA92TEA1_9BACT</name>
<accession>A0AA92TEA1</accession>
<dbReference type="InterPro" id="IPR018873">
    <property type="entry name" value="KilA-N_DNA-bd_domain"/>
</dbReference>
<evidence type="ECO:0000313" key="3">
    <source>
        <dbReference type="Proteomes" id="UP000261245"/>
    </source>
</evidence>
<proteinExistence type="predicted"/>
<protein>
    <submittedName>
        <fullName evidence="2">ORF6N domain-containing protein</fullName>
    </submittedName>
</protein>
<dbReference type="EMBL" id="QSUC01000051">
    <property type="protein sequence ID" value="RGN04579.1"/>
    <property type="molecule type" value="Genomic_DNA"/>
</dbReference>
<reference evidence="2 3" key="1">
    <citation type="submission" date="2018-08" db="EMBL/GenBank/DDBJ databases">
        <title>A genome reference for cultivated species of the human gut microbiota.</title>
        <authorList>
            <person name="Zou Y."/>
            <person name="Xue W."/>
            <person name="Luo G."/>
        </authorList>
    </citation>
    <scope>NUCLEOTIDE SEQUENCE [LARGE SCALE GENOMIC DNA]</scope>
    <source>
        <strain evidence="2 3">OM06-11</strain>
    </source>
</reference>
<sequence>MAKEKDLEQVEGQQLSVENKVESLIRVIRGQQVMLDRDLAELYGVETKRLNEQVKRNIERFPEDFMFQLPPNEFDNLKSQFATSSWGGVRKLPYAFTEQGVAMLSGVLKSPTAVEANIRIMRAFVSMRHFMVNNVAFYLFNEKVPSGRNATWNLTYYFLFSLKNFSKKSICF</sequence>
<dbReference type="Pfam" id="PF10543">
    <property type="entry name" value="ORF6N"/>
    <property type="match status" value="1"/>
</dbReference>
<dbReference type="AlphaFoldDB" id="A0AA92TEA1"/>
<evidence type="ECO:0000259" key="1">
    <source>
        <dbReference type="Pfam" id="PF10543"/>
    </source>
</evidence>
<organism evidence="2 3">
    <name type="scientific">Segatella copri</name>
    <dbReference type="NCBI Taxonomy" id="165179"/>
    <lineage>
        <taxon>Bacteria</taxon>
        <taxon>Pseudomonadati</taxon>
        <taxon>Bacteroidota</taxon>
        <taxon>Bacteroidia</taxon>
        <taxon>Bacteroidales</taxon>
        <taxon>Prevotellaceae</taxon>
        <taxon>Segatella</taxon>
    </lineage>
</organism>
<dbReference type="RefSeq" id="WP_117729347.1">
    <property type="nucleotide sequence ID" value="NZ_QRSU01000054.1"/>
</dbReference>
<gene>
    <name evidence="2" type="ORF">DXB80_13260</name>
</gene>
<feature type="domain" description="KilA-N DNA-binding" evidence="1">
    <location>
        <begin position="25"/>
        <end position="107"/>
    </location>
</feature>
<dbReference type="Proteomes" id="UP000261245">
    <property type="component" value="Unassembled WGS sequence"/>
</dbReference>